<feature type="chain" id="PRO_5005522196" evidence="4">
    <location>
        <begin position="19"/>
        <end position="708"/>
    </location>
</feature>
<dbReference type="PROSITE" id="PS50240">
    <property type="entry name" value="TRYPSIN_DOM"/>
    <property type="match status" value="1"/>
</dbReference>
<reference evidence="6" key="1">
    <citation type="submission" date="2015-06" db="EMBL/GenBank/DDBJ databases">
        <authorList>
            <person name="Hoefler B.C."/>
            <person name="Straight P.D."/>
        </authorList>
    </citation>
    <scope>NUCLEOTIDE SEQUENCE</scope>
</reference>
<name>A0A0K8VKP4_BACLA</name>
<evidence type="ECO:0000256" key="1">
    <source>
        <dbReference type="ARBA" id="ARBA00023157"/>
    </source>
</evidence>
<keyword evidence="6" id="KW-0472">Membrane</keyword>
<dbReference type="InterPro" id="IPR043504">
    <property type="entry name" value="Peptidase_S1_PA_chymotrypsin"/>
</dbReference>
<dbReference type="Gene3D" id="2.40.10.10">
    <property type="entry name" value="Trypsin-like serine proteases"/>
    <property type="match status" value="2"/>
</dbReference>
<keyword evidence="4" id="KW-0732">Signal</keyword>
<dbReference type="FunFam" id="2.40.10.10:FF:000068">
    <property type="entry name" value="transmembrane protease serine 2"/>
    <property type="match status" value="1"/>
</dbReference>
<feature type="compositionally biased region" description="Polar residues" evidence="3">
    <location>
        <begin position="353"/>
        <end position="365"/>
    </location>
</feature>
<feature type="region of interest" description="Disordered" evidence="3">
    <location>
        <begin position="196"/>
        <end position="382"/>
    </location>
</feature>
<feature type="signal peptide" evidence="4">
    <location>
        <begin position="1"/>
        <end position="18"/>
    </location>
</feature>
<keyword evidence="6" id="KW-0812">Transmembrane</keyword>
<feature type="domain" description="Peptidase S1" evidence="5">
    <location>
        <begin position="458"/>
        <end position="695"/>
    </location>
</feature>
<dbReference type="GO" id="GO:0006508">
    <property type="term" value="P:proteolysis"/>
    <property type="evidence" value="ECO:0007669"/>
    <property type="project" value="UniProtKB-KW"/>
</dbReference>
<dbReference type="InterPro" id="IPR009003">
    <property type="entry name" value="Peptidase_S1_PA"/>
</dbReference>
<dbReference type="OrthoDB" id="10064156at2759"/>
<dbReference type="GeneID" id="108971241"/>
<dbReference type="Pfam" id="PF00089">
    <property type="entry name" value="Trypsin"/>
    <property type="match status" value="1"/>
</dbReference>
<dbReference type="AlphaFoldDB" id="A0A0K8VKP4"/>
<gene>
    <name evidence="6" type="primary">Tmprss9</name>
    <name evidence="6" type="ORF">c0_g1_i1</name>
</gene>
<dbReference type="InterPro" id="IPR040973">
    <property type="entry name" value="CLIP_SPH_Scar"/>
</dbReference>
<accession>A0A0K8VKP4</accession>
<keyword evidence="6" id="KW-0645">Protease</keyword>
<dbReference type="EMBL" id="GDHF01012886">
    <property type="protein sequence ID" value="JAI39428.1"/>
    <property type="molecule type" value="Transcribed_RNA"/>
</dbReference>
<dbReference type="PANTHER" id="PTHR24256">
    <property type="entry name" value="TRYPTASE-RELATED"/>
    <property type="match status" value="1"/>
</dbReference>
<evidence type="ECO:0000256" key="3">
    <source>
        <dbReference type="SAM" id="MobiDB-lite"/>
    </source>
</evidence>
<evidence type="ECO:0000256" key="4">
    <source>
        <dbReference type="SAM" id="SignalP"/>
    </source>
</evidence>
<protein>
    <submittedName>
        <fullName evidence="6">Transmembrane protease serine 9</fullName>
    </submittedName>
</protein>
<keyword evidence="6" id="KW-0378">Hydrolase</keyword>
<feature type="compositionally biased region" description="Pro residues" evidence="3">
    <location>
        <begin position="267"/>
        <end position="333"/>
    </location>
</feature>
<dbReference type="CTD" id="35505"/>
<proteinExistence type="inferred from homology"/>
<dbReference type="GO" id="GO:0004252">
    <property type="term" value="F:serine-type endopeptidase activity"/>
    <property type="evidence" value="ECO:0007669"/>
    <property type="project" value="InterPro"/>
</dbReference>
<dbReference type="InterPro" id="IPR001254">
    <property type="entry name" value="Trypsin_dom"/>
</dbReference>
<evidence type="ECO:0000256" key="2">
    <source>
        <dbReference type="ARBA" id="ARBA00024195"/>
    </source>
</evidence>
<comment type="similarity">
    <text evidence="2">Belongs to the peptidase S1 family. CLIP subfamily.</text>
</comment>
<evidence type="ECO:0000259" key="5">
    <source>
        <dbReference type="PROSITE" id="PS50240"/>
    </source>
</evidence>
<dbReference type="SUPFAM" id="SSF50494">
    <property type="entry name" value="Trypsin-like serine proteases"/>
    <property type="match status" value="1"/>
</dbReference>
<keyword evidence="1" id="KW-1015">Disulfide bond</keyword>
<organism evidence="6">
    <name type="scientific">Bactrocera latifrons</name>
    <name type="common">Malaysian fruit fly</name>
    <name type="synonym">Chaetodacus latifrons</name>
    <dbReference type="NCBI Taxonomy" id="174628"/>
    <lineage>
        <taxon>Eukaryota</taxon>
        <taxon>Metazoa</taxon>
        <taxon>Ecdysozoa</taxon>
        <taxon>Arthropoda</taxon>
        <taxon>Hexapoda</taxon>
        <taxon>Insecta</taxon>
        <taxon>Pterygota</taxon>
        <taxon>Neoptera</taxon>
        <taxon>Endopterygota</taxon>
        <taxon>Diptera</taxon>
        <taxon>Brachycera</taxon>
        <taxon>Muscomorpha</taxon>
        <taxon>Tephritoidea</taxon>
        <taxon>Tephritidae</taxon>
        <taxon>Bactrocera</taxon>
        <taxon>Bactrocera</taxon>
    </lineage>
</organism>
<sequence>MLRCKHILLGLAVTLCCAASFAQYSSNMFLNGEYQNGIKANPSKTNAINRATNIFLEHAIISRQASPFQGPTYLPPVEILKCSAGKQCVLQGQCLDGYFSNPSSKAQNCKTTTHTCCIYRPPPPPPTTTERPYDVCAKDYDCVPTRYCNNGEIDSADYVQKGKSDRCYSPDVCCRIPSTTLTDDGYVLRTPTVKFNIPSTNRPVQYPSTQQQFSSPRLPATTPQREYLPPSTYPTTPKPQTPRNEYLPPTPATPPRQVYTPSSYKPVPIPSRAPPAPQPQPRPQPQPLQPRPQPQPQQPLQPRPQPQPQQPLQPRPQPQPQPQPRPQPQPAPRPQNEYLPPRSENLPGDYHVTQPSNTVTQTVTASPPRVPQPTPPQRGEDILSLPLDNRQHLSKCASALECTPENFCNSIGVITDQPVDISPAEATFRVPLTDCLLDNGAPGKCCRDANYVDPWPINLAGVCAARNRNTKPQGIQDIDANFGEIPWQAMILKESTKTLLGGGAIIGDQIVLTAASVVKGVSPNDVKVKGGEWELGRDSEPLPFQIVGVRSIDIHPEYNPSTGSNDMAVLRLDKRIEFAQHVKPICVTNEDPKPNEKCITTGWGKQAIESHEEGAVMHVSDTIAQSRADCGADDSSVCSAVVHDPCLFDVGSALACGSGSSVMLKGIYAAENACGDGQTVRFSKPDLKWVNGFFTLQNKDKLLKKRRV</sequence>
<dbReference type="Pfam" id="PF18399">
    <property type="entry name" value="CLIP_SPH_Scar"/>
    <property type="match status" value="1"/>
</dbReference>
<feature type="compositionally biased region" description="Polar residues" evidence="3">
    <location>
        <begin position="197"/>
        <end position="215"/>
    </location>
</feature>
<dbReference type="InterPro" id="IPR051487">
    <property type="entry name" value="Ser/Thr_Proteases_Immune/Dev"/>
</dbReference>
<dbReference type="SMART" id="SM00020">
    <property type="entry name" value="Tryp_SPc"/>
    <property type="match status" value="1"/>
</dbReference>
<evidence type="ECO:0000313" key="6">
    <source>
        <dbReference type="EMBL" id="JAI39428.1"/>
    </source>
</evidence>